<evidence type="ECO:0000313" key="3">
    <source>
        <dbReference type="Proteomes" id="UP001479933"/>
    </source>
</evidence>
<name>A0ABZ2U0A5_9ACTN</name>
<reference evidence="2 3" key="1">
    <citation type="journal article" date="2023" name="Virus Evol.">
        <title>Computational host range prediction-The good, the bad, and the ugly.</title>
        <authorList>
            <person name="Howell A.A."/>
            <person name="Versoza C.J."/>
            <person name="Pfeifer S.P."/>
        </authorList>
    </citation>
    <scope>NUCLEOTIDE SEQUENCE [LARGE SCALE GENOMIC DNA]</scope>
    <source>
        <strain evidence="2 3">1610/1b</strain>
    </source>
</reference>
<keyword evidence="3" id="KW-1185">Reference proteome</keyword>
<protein>
    <recommendedName>
        <fullName evidence="4">Secreted protein</fullName>
    </recommendedName>
</protein>
<evidence type="ECO:0000256" key="1">
    <source>
        <dbReference type="SAM" id="Phobius"/>
    </source>
</evidence>
<accession>A0ABZ2U0A5</accession>
<keyword evidence="1" id="KW-1133">Transmembrane helix</keyword>
<dbReference type="RefSeq" id="WP_066171823.1">
    <property type="nucleotide sequence ID" value="NZ_CP136137.1"/>
</dbReference>
<evidence type="ECO:0008006" key="4">
    <source>
        <dbReference type="Google" id="ProtNLM"/>
    </source>
</evidence>
<gene>
    <name evidence="2" type="ORF">RVF87_18735</name>
</gene>
<keyword evidence="1" id="KW-0812">Transmembrane</keyword>
<sequence>MTRGTGGVVAIVGVILLVVMRPFGPVGLLIALALVLGGGLLVVAAPARPRPDPVAAPAPAPTPTRSITERWQRAIDHHNQVLGAYGAFELDPRMLLQYPALWDLSAPEVIAFHDSMEAASELRTDTFPGTTHAERYLEAVTELRSAWARADRFARSTGTDALDSADARDCRRALKLLNHADAAESAERATYLQQVLGTVDRLAERGVVRRPERARERLETTLRRAIEA</sequence>
<keyword evidence="1" id="KW-0472">Membrane</keyword>
<dbReference type="Proteomes" id="UP001479933">
    <property type="component" value="Chromosome"/>
</dbReference>
<feature type="transmembrane region" description="Helical" evidence="1">
    <location>
        <begin position="7"/>
        <end position="23"/>
    </location>
</feature>
<dbReference type="EMBL" id="CP136137">
    <property type="protein sequence ID" value="WYY07037.1"/>
    <property type="molecule type" value="Genomic_DNA"/>
</dbReference>
<feature type="transmembrane region" description="Helical" evidence="1">
    <location>
        <begin position="29"/>
        <end position="47"/>
    </location>
</feature>
<proteinExistence type="predicted"/>
<evidence type="ECO:0000313" key="2">
    <source>
        <dbReference type="EMBL" id="WYY07037.1"/>
    </source>
</evidence>
<organism evidence="2 3">
    <name type="scientific">Gordonia hydrophobica</name>
    <dbReference type="NCBI Taxonomy" id="40516"/>
    <lineage>
        <taxon>Bacteria</taxon>
        <taxon>Bacillati</taxon>
        <taxon>Actinomycetota</taxon>
        <taxon>Actinomycetes</taxon>
        <taxon>Mycobacteriales</taxon>
        <taxon>Gordoniaceae</taxon>
        <taxon>Gordonia</taxon>
    </lineage>
</organism>